<feature type="signal peptide" evidence="1">
    <location>
        <begin position="1"/>
        <end position="21"/>
    </location>
</feature>
<proteinExistence type="predicted"/>
<gene>
    <name evidence="2" type="ORF">ACFQT0_06160</name>
</gene>
<evidence type="ECO:0000256" key="1">
    <source>
        <dbReference type="SAM" id="SignalP"/>
    </source>
</evidence>
<comment type="caution">
    <text evidence="2">The sequence shown here is derived from an EMBL/GenBank/DDBJ whole genome shotgun (WGS) entry which is preliminary data.</text>
</comment>
<sequence length="339" mass="36421">MKHYLLPLLLALAFPGVTAHAQTSPPPAAALPAEETYLLGRSYRVETQQGASFTGTLVSMSLTKLEFDTQEMGHVSLERTQIRRAELQGPAAAGVSTKPGYFDIGNGNRLFFAPTGRGLRKGENALQAVSLYLVGGNFGITDNISLGGYVSLIPGIGLGNQFVMLTPKFSMPVSDKVHVGVGVLYLRIPDFDGLLSKSTGAGILYGSATYGSADNNVTGGLGYGFFEGEIGSTPILQFGAQKRVSRRVSLISENYIVADSRAGMGGLYGIKINWRRTSLGLGAAYGYAFAHDQTETYTYYDGSQYVTSTRTYRQGGSGFSTYIVPVYYDFTFRFGKGVK</sequence>
<evidence type="ECO:0008006" key="4">
    <source>
        <dbReference type="Google" id="ProtNLM"/>
    </source>
</evidence>
<name>A0ABW2U282_9BACT</name>
<protein>
    <recommendedName>
        <fullName evidence="4">Outer membrane protein beta-barrel domain-containing protein</fullName>
    </recommendedName>
</protein>
<dbReference type="RefSeq" id="WP_380201263.1">
    <property type="nucleotide sequence ID" value="NZ_JBHTEK010000001.1"/>
</dbReference>
<keyword evidence="3" id="KW-1185">Reference proteome</keyword>
<dbReference type="Proteomes" id="UP001596513">
    <property type="component" value="Unassembled WGS sequence"/>
</dbReference>
<organism evidence="2 3">
    <name type="scientific">Hymenobacter humi</name>
    <dbReference type="NCBI Taxonomy" id="1411620"/>
    <lineage>
        <taxon>Bacteria</taxon>
        <taxon>Pseudomonadati</taxon>
        <taxon>Bacteroidota</taxon>
        <taxon>Cytophagia</taxon>
        <taxon>Cytophagales</taxon>
        <taxon>Hymenobacteraceae</taxon>
        <taxon>Hymenobacter</taxon>
    </lineage>
</organism>
<feature type="chain" id="PRO_5046951038" description="Outer membrane protein beta-barrel domain-containing protein" evidence="1">
    <location>
        <begin position="22"/>
        <end position="339"/>
    </location>
</feature>
<evidence type="ECO:0000313" key="3">
    <source>
        <dbReference type="Proteomes" id="UP001596513"/>
    </source>
</evidence>
<reference evidence="3" key="1">
    <citation type="journal article" date="2019" name="Int. J. Syst. Evol. Microbiol.">
        <title>The Global Catalogue of Microorganisms (GCM) 10K type strain sequencing project: providing services to taxonomists for standard genome sequencing and annotation.</title>
        <authorList>
            <consortium name="The Broad Institute Genomics Platform"/>
            <consortium name="The Broad Institute Genome Sequencing Center for Infectious Disease"/>
            <person name="Wu L."/>
            <person name="Ma J."/>
        </authorList>
    </citation>
    <scope>NUCLEOTIDE SEQUENCE [LARGE SCALE GENOMIC DNA]</scope>
    <source>
        <strain evidence="3">JCM 19635</strain>
    </source>
</reference>
<keyword evidence="1" id="KW-0732">Signal</keyword>
<dbReference type="EMBL" id="JBHTEK010000001">
    <property type="protein sequence ID" value="MFC7667047.1"/>
    <property type="molecule type" value="Genomic_DNA"/>
</dbReference>
<evidence type="ECO:0000313" key="2">
    <source>
        <dbReference type="EMBL" id="MFC7667047.1"/>
    </source>
</evidence>
<accession>A0ABW2U282</accession>